<dbReference type="InterPro" id="IPR027417">
    <property type="entry name" value="P-loop_NTPase"/>
</dbReference>
<dbReference type="InterPro" id="IPR042109">
    <property type="entry name" value="Adenylosuccinate_synth_dom1"/>
</dbReference>
<reference evidence="7 8" key="1">
    <citation type="submission" date="2014-03" db="EMBL/GenBank/DDBJ databases">
        <authorList>
            <person name="Churilla B.M."/>
            <person name="Abrahim M.R."/>
            <person name="Burke K.A."/>
            <person name="Yu V.J."/>
            <person name="Adkins N.L."/>
            <person name="Cohen K.L."/>
            <person name="Colicchio M.A."/>
            <person name="Fasoranti T.O."/>
            <person name="Genkil J.S."/>
            <person name="Kramer Z.J."/>
            <person name="Prout A.K."/>
            <person name="Schafer C.E."/>
            <person name="Schwarz A.G."/>
            <person name="Tish M."/>
            <person name="Vispute N."/>
            <person name="Wilkes K.E."/>
            <person name="Williams C.R."/>
            <person name="Xiao X."/>
            <person name="Yoder B.A."/>
            <person name="Lapin J.S."/>
            <person name="Ott C.T."/>
            <person name="Walburn T.D."/>
            <person name="Bradley K.W."/>
            <person name="Clarke D.Q."/>
            <person name="Lewis M.F."/>
            <person name="Barker L.P."/>
            <person name="Bailey C."/>
            <person name="Asai D.J."/>
            <person name="Bowman C.A."/>
            <person name="Russell D.A."/>
            <person name="Pope W.H."/>
            <person name="Jacobs-Sera D."/>
            <person name="Hendrix R.W."/>
            <person name="Hatfull G.F."/>
        </authorList>
    </citation>
    <scope>NUCLEOTIDE SEQUENCE [LARGE SCALE GENOMIC DNA]</scope>
</reference>
<sequence length="442" mass="48918">MIKKKAYIVTDLGYGDAGKGTIVDWLCGGDPSTLVVRHNGGSQAGHNVVLDDGTHHEFSQFGSAFLHGAVTFLSRYVMVNPLDMIEEAKHLDEVSQLETTDALSMMFVDAQAKVVTPYHVALQRLKAYARGGSCGKGIGEAVRQHLAMPNLTIRVGHLRDLSLRTSLEQLRHYLLNAADVAGRREDDDSFIDRTVLEDRFLSSHLAERYYAWTKRVGIVDDGDTWLGRYLRGGHTVIFEGAQGVLLDEWAGFHPYTTWSTTTPQNALALTTAARSQVAPINLGVVRSYATRHGNGPFVTEDPELDFDEPHNHEGMWQGKFRQGHLDLVALRYAASVCGQLDGLVVTHLDRDKWRGRDFQVCERYLTDTGLVVSEIQPPVQIGPGARTKQTQVLMDAKPVYDDDDMHLTLDGLLDRLGTIAPVVAGSWGPTSRDKYILKEGVI</sequence>
<evidence type="ECO:0000256" key="5">
    <source>
        <dbReference type="ARBA" id="ARBA00022842"/>
    </source>
</evidence>
<dbReference type="InterPro" id="IPR042110">
    <property type="entry name" value="Adenylosuccinate_synth_dom2"/>
</dbReference>
<dbReference type="Gene3D" id="3.40.440.10">
    <property type="entry name" value="Adenylosuccinate Synthetase, subunit A, domain 1"/>
    <property type="match status" value="1"/>
</dbReference>
<evidence type="ECO:0000256" key="2">
    <source>
        <dbReference type="ARBA" id="ARBA00022723"/>
    </source>
</evidence>
<dbReference type="HAMAP" id="MF_00011">
    <property type="entry name" value="Adenylosucc_synth"/>
    <property type="match status" value="1"/>
</dbReference>
<dbReference type="GO" id="GO:0005525">
    <property type="term" value="F:GTP binding"/>
    <property type="evidence" value="ECO:0007669"/>
    <property type="project" value="UniProtKB-KW"/>
</dbReference>
<evidence type="ECO:0000256" key="3">
    <source>
        <dbReference type="ARBA" id="ARBA00022741"/>
    </source>
</evidence>
<evidence type="ECO:0000256" key="1">
    <source>
        <dbReference type="ARBA" id="ARBA00022598"/>
    </source>
</evidence>
<evidence type="ECO:0000256" key="6">
    <source>
        <dbReference type="ARBA" id="ARBA00023134"/>
    </source>
</evidence>
<accession>A0A068CDB5</accession>
<protein>
    <submittedName>
        <fullName evidence="7">PurA-like adenylosuccinate synthetase</fullName>
    </submittedName>
</protein>
<keyword evidence="5" id="KW-0460">Magnesium</keyword>
<dbReference type="SMART" id="SM00788">
    <property type="entry name" value="Adenylsucc_synt"/>
    <property type="match status" value="1"/>
</dbReference>
<dbReference type="GO" id="GO:0046872">
    <property type="term" value="F:metal ion binding"/>
    <property type="evidence" value="ECO:0007669"/>
    <property type="project" value="UniProtKB-KW"/>
</dbReference>
<evidence type="ECO:0000256" key="4">
    <source>
        <dbReference type="ARBA" id="ARBA00022755"/>
    </source>
</evidence>
<dbReference type="GO" id="GO:0046040">
    <property type="term" value="P:IMP metabolic process"/>
    <property type="evidence" value="ECO:0007669"/>
    <property type="project" value="TreeGrafter"/>
</dbReference>
<keyword evidence="4" id="KW-0658">Purine biosynthesis</keyword>
<keyword evidence="2" id="KW-0479">Metal-binding</keyword>
<keyword evidence="1" id="KW-0436">Ligase</keyword>
<name>A0A068CDB5_9CAUD</name>
<dbReference type="PANTHER" id="PTHR11846:SF0">
    <property type="entry name" value="ADENYLOSUCCINATE SYNTHETASE"/>
    <property type="match status" value="1"/>
</dbReference>
<evidence type="ECO:0000313" key="7">
    <source>
        <dbReference type="EMBL" id="AID18310.1"/>
    </source>
</evidence>
<dbReference type="InterPro" id="IPR042111">
    <property type="entry name" value="Adenylosuccinate_synth_dom3"/>
</dbReference>
<dbReference type="InterPro" id="IPR001114">
    <property type="entry name" value="Adenylosuccinate_synthetase"/>
</dbReference>
<keyword evidence="3" id="KW-0547">Nucleotide-binding</keyword>
<keyword evidence="6" id="KW-0342">GTP-binding</keyword>
<dbReference type="Pfam" id="PF00709">
    <property type="entry name" value="Adenylsucc_synt"/>
    <property type="match status" value="1"/>
</dbReference>
<dbReference type="GO" id="GO:0004019">
    <property type="term" value="F:adenylosuccinate synthase activity"/>
    <property type="evidence" value="ECO:0007669"/>
    <property type="project" value="InterPro"/>
</dbReference>
<dbReference type="Gene3D" id="3.90.170.10">
    <property type="entry name" value="Adenylosuccinate Synthetase, subunit A, domain 3"/>
    <property type="match status" value="1"/>
</dbReference>
<evidence type="ECO:0000313" key="8">
    <source>
        <dbReference type="Proteomes" id="UP000027390"/>
    </source>
</evidence>
<gene>
    <name evidence="7" type="primary">264</name>
    <name evidence="7" type="ORF">PBI_WILLIS_264</name>
</gene>
<dbReference type="PANTHER" id="PTHR11846">
    <property type="entry name" value="ADENYLOSUCCINATE SYNTHETASE"/>
    <property type="match status" value="1"/>
</dbReference>
<proteinExistence type="inferred from homology"/>
<organism evidence="7 8">
    <name type="scientific">Mycobacterium phage Willis</name>
    <dbReference type="NCBI Taxonomy" id="1486404"/>
    <lineage>
        <taxon>Viruses</taxon>
        <taxon>Duplodnaviria</taxon>
        <taxon>Heunggongvirae</taxon>
        <taxon>Uroviricota</taxon>
        <taxon>Caudoviricetes</taxon>
        <taxon>Ceeclamvirinae</taxon>
        <taxon>Bixzunavirus</taxon>
        <taxon>Bixzunavirus Bxz1</taxon>
    </lineage>
</organism>
<dbReference type="GO" id="GO:0044208">
    <property type="term" value="P:'de novo' AMP biosynthetic process"/>
    <property type="evidence" value="ECO:0007669"/>
    <property type="project" value="TreeGrafter"/>
</dbReference>
<dbReference type="Proteomes" id="UP000027390">
    <property type="component" value="Segment"/>
</dbReference>
<dbReference type="SUPFAM" id="SSF52540">
    <property type="entry name" value="P-loop containing nucleoside triphosphate hydrolases"/>
    <property type="match status" value="1"/>
</dbReference>
<dbReference type="EMBL" id="KJ595575">
    <property type="protein sequence ID" value="AID18310.1"/>
    <property type="molecule type" value="Genomic_DNA"/>
</dbReference>
<dbReference type="Gene3D" id="1.10.300.10">
    <property type="entry name" value="Adenylosuccinate Synthetase, subunit A, domain 2"/>
    <property type="match status" value="1"/>
</dbReference>